<sequence>MDQQNKDNLADNQKPLPPWLIVTCRRLWKWQALAWGLFLYDILMNSLASLLTIPSAFSIGLRGTLLEILYSNRYLLITVILLDIIVGIIARFPLSETTSQTPKLLFAPIHLISKKLMTVIIIVVTFILLILPLLSALPALTHAFAPTGLGLHEIHSGEYYGICDGSCSFDLQRMDGQLKIEARQAFQSHQSILGCSYLDWAREYDTTDAEANIYYEDQQCKSTFTGRYITYLAVVASSTNASILNYNRDLMQGLYIAQKEYNDSHSVGTHIRILLAAGGDPAGPGADGIQQSLFNQINQLEQTNTINAIVGLPFGFDTLTNLLSGQGIPIISIAPTISSKAIANYLSIVPSLQDEARSAFEYMKNSLHVCKVSVVYSSTDVYSVALEKAFYTAFGGSLVSALDYADNSSYSIDQVVQDLIDNSPDLVYFTGPAEDAGLMMEKLNEHQQKMKFMGGDNIYQFVHAPQASKAEFDNMYFTSYAFPDEWRAQKIAQAPAFINDYKQAFNPDLTHTGNPYTYTRSDSVAILGYDATLLLNKSTEQLPQLTPTTLWQRLLQYTPAQPFKDGLSGQIAFTPGTSTPNNKAVLVLQIQSELTHAIAVEAGYF</sequence>
<organism evidence="5 6">
    <name type="scientific">Dictyobacter arantiisoli</name>
    <dbReference type="NCBI Taxonomy" id="2014874"/>
    <lineage>
        <taxon>Bacteria</taxon>
        <taxon>Bacillati</taxon>
        <taxon>Chloroflexota</taxon>
        <taxon>Ktedonobacteria</taxon>
        <taxon>Ktedonobacterales</taxon>
        <taxon>Dictyobacteraceae</taxon>
        <taxon>Dictyobacter</taxon>
    </lineage>
</organism>
<accession>A0A5A5T896</accession>
<dbReference type="SUPFAM" id="SSF53822">
    <property type="entry name" value="Periplasmic binding protein-like I"/>
    <property type="match status" value="1"/>
</dbReference>
<dbReference type="InterPro" id="IPR028082">
    <property type="entry name" value="Peripla_BP_I"/>
</dbReference>
<keyword evidence="2" id="KW-0732">Signal</keyword>
<reference evidence="5 6" key="1">
    <citation type="submission" date="2019-01" db="EMBL/GenBank/DDBJ databases">
        <title>Draft genome sequence of Dictyobacter sp. Uno17.</title>
        <authorList>
            <person name="Wang C.M."/>
            <person name="Zheng Y."/>
            <person name="Sakai Y."/>
            <person name="Abe K."/>
            <person name="Yokota A."/>
            <person name="Yabe S."/>
        </authorList>
    </citation>
    <scope>NUCLEOTIDE SEQUENCE [LARGE SCALE GENOMIC DNA]</scope>
    <source>
        <strain evidence="5 6">Uno17</strain>
    </source>
</reference>
<dbReference type="RefSeq" id="WP_172631889.1">
    <property type="nucleotide sequence ID" value="NZ_BIXY01000011.1"/>
</dbReference>
<evidence type="ECO:0000313" key="6">
    <source>
        <dbReference type="Proteomes" id="UP000322530"/>
    </source>
</evidence>
<dbReference type="EMBL" id="BIXY01000011">
    <property type="protein sequence ID" value="GCF07577.1"/>
    <property type="molecule type" value="Genomic_DNA"/>
</dbReference>
<gene>
    <name evidence="5" type="ORF">KDI_11410</name>
</gene>
<comment type="similarity">
    <text evidence="1">Belongs to the leucine-binding protein family.</text>
</comment>
<evidence type="ECO:0000256" key="2">
    <source>
        <dbReference type="ARBA" id="ARBA00022729"/>
    </source>
</evidence>
<feature type="transmembrane region" description="Helical" evidence="3">
    <location>
        <begin position="74"/>
        <end position="94"/>
    </location>
</feature>
<evidence type="ECO:0000313" key="5">
    <source>
        <dbReference type="EMBL" id="GCF07577.1"/>
    </source>
</evidence>
<keyword evidence="3" id="KW-0472">Membrane</keyword>
<protein>
    <recommendedName>
        <fullName evidence="4">Leucine-binding protein domain-containing protein</fullName>
    </recommendedName>
</protein>
<dbReference type="Pfam" id="PF13458">
    <property type="entry name" value="Peripla_BP_6"/>
    <property type="match status" value="1"/>
</dbReference>
<keyword evidence="6" id="KW-1185">Reference proteome</keyword>
<name>A0A5A5T896_9CHLR</name>
<keyword evidence="3" id="KW-1133">Transmembrane helix</keyword>
<feature type="domain" description="Leucine-binding protein" evidence="4">
    <location>
        <begin position="299"/>
        <end position="586"/>
    </location>
</feature>
<feature type="transmembrane region" description="Helical" evidence="3">
    <location>
        <begin position="32"/>
        <end position="54"/>
    </location>
</feature>
<dbReference type="AlphaFoldDB" id="A0A5A5T896"/>
<evidence type="ECO:0000256" key="3">
    <source>
        <dbReference type="SAM" id="Phobius"/>
    </source>
</evidence>
<evidence type="ECO:0000259" key="4">
    <source>
        <dbReference type="Pfam" id="PF13458"/>
    </source>
</evidence>
<evidence type="ECO:0000256" key="1">
    <source>
        <dbReference type="ARBA" id="ARBA00010062"/>
    </source>
</evidence>
<dbReference type="InterPro" id="IPR051010">
    <property type="entry name" value="BCAA_transport"/>
</dbReference>
<keyword evidence="3" id="KW-0812">Transmembrane</keyword>
<feature type="transmembrane region" description="Helical" evidence="3">
    <location>
        <begin position="115"/>
        <end position="137"/>
    </location>
</feature>
<dbReference type="PANTHER" id="PTHR30483:SF6">
    <property type="entry name" value="PERIPLASMIC BINDING PROTEIN OF ABC TRANSPORTER FOR NATURAL AMINO ACIDS"/>
    <property type="match status" value="1"/>
</dbReference>
<dbReference type="Proteomes" id="UP000322530">
    <property type="component" value="Unassembled WGS sequence"/>
</dbReference>
<comment type="caution">
    <text evidence="5">The sequence shown here is derived from an EMBL/GenBank/DDBJ whole genome shotgun (WGS) entry which is preliminary data.</text>
</comment>
<dbReference type="PANTHER" id="PTHR30483">
    <property type="entry name" value="LEUCINE-SPECIFIC-BINDING PROTEIN"/>
    <property type="match status" value="1"/>
</dbReference>
<proteinExistence type="inferred from homology"/>
<dbReference type="InterPro" id="IPR028081">
    <property type="entry name" value="Leu-bd"/>
</dbReference>
<dbReference type="Gene3D" id="3.40.50.2300">
    <property type="match status" value="2"/>
</dbReference>